<dbReference type="InterPro" id="IPR000467">
    <property type="entry name" value="G_patch_dom"/>
</dbReference>
<accession>A0AAD8RT74</accession>
<proteinExistence type="inferred from homology"/>
<name>A0AAD8RT74_LOLMU</name>
<evidence type="ECO:0000313" key="4">
    <source>
        <dbReference type="Proteomes" id="UP001231189"/>
    </source>
</evidence>
<dbReference type="Pfam" id="PF01585">
    <property type="entry name" value="G-patch"/>
    <property type="match status" value="1"/>
</dbReference>
<dbReference type="Proteomes" id="UP001231189">
    <property type="component" value="Unassembled WGS sequence"/>
</dbReference>
<evidence type="ECO:0000313" key="3">
    <source>
        <dbReference type="EMBL" id="KAK1629471.1"/>
    </source>
</evidence>
<comment type="caution">
    <text evidence="3">The sequence shown here is derived from an EMBL/GenBank/DDBJ whole genome shotgun (WGS) entry which is preliminary data.</text>
</comment>
<protein>
    <recommendedName>
        <fullName evidence="2">G-patch domain-containing protein</fullName>
    </recommendedName>
</protein>
<dbReference type="EMBL" id="JAUUTY010000005">
    <property type="protein sequence ID" value="KAK1629471.1"/>
    <property type="molecule type" value="Genomic_DNA"/>
</dbReference>
<dbReference type="InterPro" id="IPR022783">
    <property type="entry name" value="GCFC_dom"/>
</dbReference>
<dbReference type="Pfam" id="PF07842">
    <property type="entry name" value="GCFC"/>
    <property type="match status" value="1"/>
</dbReference>
<dbReference type="GO" id="GO:0003676">
    <property type="term" value="F:nucleic acid binding"/>
    <property type="evidence" value="ECO:0007669"/>
    <property type="project" value="InterPro"/>
</dbReference>
<dbReference type="PANTHER" id="PTHR23329:SF16">
    <property type="entry name" value="G-PATCH DOMAIN-CONTAINING PROTEIN"/>
    <property type="match status" value="1"/>
</dbReference>
<reference evidence="3" key="1">
    <citation type="submission" date="2023-07" db="EMBL/GenBank/DDBJ databases">
        <title>A chromosome-level genome assembly of Lolium multiflorum.</title>
        <authorList>
            <person name="Chen Y."/>
            <person name="Copetti D."/>
            <person name="Kolliker R."/>
            <person name="Studer B."/>
        </authorList>
    </citation>
    <scope>NUCLEOTIDE SEQUENCE</scope>
    <source>
        <strain evidence="3">02402/16</strain>
        <tissue evidence="3">Leaf</tissue>
    </source>
</reference>
<dbReference type="PANTHER" id="PTHR23329">
    <property type="entry name" value="TUFTELIN-INTERACTING PROTEIN 11-RELATED"/>
    <property type="match status" value="1"/>
</dbReference>
<evidence type="ECO:0000259" key="2">
    <source>
        <dbReference type="PROSITE" id="PS50174"/>
    </source>
</evidence>
<gene>
    <name evidence="3" type="ORF">QYE76_003786</name>
</gene>
<comment type="similarity">
    <text evidence="1">Belongs to the TFP11/STIP family.</text>
</comment>
<dbReference type="InterPro" id="IPR045211">
    <property type="entry name" value="TFP11/STIP/Ntr1"/>
</dbReference>
<dbReference type="GO" id="GO:0071008">
    <property type="term" value="C:U2-type post-mRNA release spliceosomal complex"/>
    <property type="evidence" value="ECO:0007669"/>
    <property type="project" value="TreeGrafter"/>
</dbReference>
<sequence>MMRRWGYKEGSGLGARGQGIIAPVKPKAQQAGIGYRKKPYNNGLEDMTPHVVQEEWILRLEERARAMKLEEDCCQKTLVLLRGMVKQGDTSKETAEALAAIVKSRKVFRGKRGEKRKLGKWKATLPSSVTRYIVEEVIMPTVAAGAREWEPSWDPTCHNWLRPWIPLIGHLPESLYDTVESKIITDFYDAVSPWKHYLDPIQWDRFARRHVVPRLALLVRKLRITPPKQIDPSFRIAMFWAPLVSAQDMVSILEKERFFEKWESAMRHWLQCAARPPLEEALAWCAGWRKLFTPDLLEDQRVLARLYAGVAMLDLGMQDLRI</sequence>
<keyword evidence="4" id="KW-1185">Reference proteome</keyword>
<dbReference type="PROSITE" id="PS50174">
    <property type="entry name" value="G_PATCH"/>
    <property type="match status" value="1"/>
</dbReference>
<dbReference type="AlphaFoldDB" id="A0AAD8RT74"/>
<dbReference type="GO" id="GO:0000390">
    <property type="term" value="P:spliceosomal complex disassembly"/>
    <property type="evidence" value="ECO:0007669"/>
    <property type="project" value="InterPro"/>
</dbReference>
<organism evidence="3 4">
    <name type="scientific">Lolium multiflorum</name>
    <name type="common">Italian ryegrass</name>
    <name type="synonym">Lolium perenne subsp. multiflorum</name>
    <dbReference type="NCBI Taxonomy" id="4521"/>
    <lineage>
        <taxon>Eukaryota</taxon>
        <taxon>Viridiplantae</taxon>
        <taxon>Streptophyta</taxon>
        <taxon>Embryophyta</taxon>
        <taxon>Tracheophyta</taxon>
        <taxon>Spermatophyta</taxon>
        <taxon>Magnoliopsida</taxon>
        <taxon>Liliopsida</taxon>
        <taxon>Poales</taxon>
        <taxon>Poaceae</taxon>
        <taxon>BOP clade</taxon>
        <taxon>Pooideae</taxon>
        <taxon>Poodae</taxon>
        <taxon>Poeae</taxon>
        <taxon>Poeae Chloroplast Group 2 (Poeae type)</taxon>
        <taxon>Loliodinae</taxon>
        <taxon>Loliinae</taxon>
        <taxon>Lolium</taxon>
    </lineage>
</organism>
<feature type="domain" description="G-patch" evidence="2">
    <location>
        <begin position="1"/>
        <end position="49"/>
    </location>
</feature>
<evidence type="ECO:0000256" key="1">
    <source>
        <dbReference type="ARBA" id="ARBA00010900"/>
    </source>
</evidence>